<feature type="compositionally biased region" description="Polar residues" evidence="1">
    <location>
        <begin position="541"/>
        <end position="550"/>
    </location>
</feature>
<evidence type="ECO:0000313" key="3">
    <source>
        <dbReference type="EMBL" id="RVW08383.1"/>
    </source>
</evidence>
<dbReference type="Gene3D" id="1.10.10.2840">
    <property type="entry name" value="PucR C-terminal helix-turn-helix domain"/>
    <property type="match status" value="1"/>
</dbReference>
<dbReference type="OrthoDB" id="3190266at2"/>
<dbReference type="PANTHER" id="PTHR33744:SF17">
    <property type="entry name" value="CONSERVED PROTEIN"/>
    <property type="match status" value="1"/>
</dbReference>
<dbReference type="InterPro" id="IPR042070">
    <property type="entry name" value="PucR_C-HTH_sf"/>
</dbReference>
<dbReference type="PANTHER" id="PTHR33744">
    <property type="entry name" value="CARBOHYDRATE DIACID REGULATOR"/>
    <property type="match status" value="1"/>
</dbReference>
<protein>
    <submittedName>
        <fullName evidence="3">PucR family transcriptional regulator</fullName>
    </submittedName>
</protein>
<evidence type="ECO:0000259" key="2">
    <source>
        <dbReference type="Pfam" id="PF13556"/>
    </source>
</evidence>
<feature type="region of interest" description="Disordered" evidence="1">
    <location>
        <begin position="517"/>
        <end position="558"/>
    </location>
</feature>
<dbReference type="Pfam" id="PF13556">
    <property type="entry name" value="HTH_30"/>
    <property type="match status" value="1"/>
</dbReference>
<accession>A0A3S3E8U4</accession>
<evidence type="ECO:0000256" key="1">
    <source>
        <dbReference type="SAM" id="MobiDB-lite"/>
    </source>
</evidence>
<feature type="domain" description="PucR C-terminal helix-turn-helix" evidence="2">
    <location>
        <begin position="457"/>
        <end position="512"/>
    </location>
</feature>
<proteinExistence type="predicted"/>
<evidence type="ECO:0000313" key="4">
    <source>
        <dbReference type="Proteomes" id="UP000286208"/>
    </source>
</evidence>
<comment type="caution">
    <text evidence="3">The sequence shown here is derived from an EMBL/GenBank/DDBJ whole genome shotgun (WGS) entry which is preliminary data.</text>
</comment>
<organism evidence="3 4">
    <name type="scientific">Prescottella agglutinans</name>
    <dbReference type="NCBI Taxonomy" id="1644129"/>
    <lineage>
        <taxon>Bacteria</taxon>
        <taxon>Bacillati</taxon>
        <taxon>Actinomycetota</taxon>
        <taxon>Actinomycetes</taxon>
        <taxon>Mycobacteriales</taxon>
        <taxon>Nocardiaceae</taxon>
        <taxon>Prescottella</taxon>
    </lineage>
</organism>
<sequence length="558" mass="59680">MIRVSALIEAMGGAVLRPVVSGSRDHITDVTLVGGDDTDPGHPGNLVLGLGIRTGAAAAELLRRSARSGASAVVLEAPVAADKDVVDVATELGVGLIELHPQVTWTHLVWLTRSILDHSTALAGSDVRHEPNDYGELFAFADAAAAIVSAPVTIEDAHSRVLAYSERQDTADAARISTIIGRRVPEAIVRHFRSRGVFRHLQESDEPIRVDAGPGGVLPRLVIPVRAGRELLGSIWAVDPGPVPEEQIHELTRTASVVALHLLRLRAQAGAARRMTVDRLRAALLTPDHTIELTLPPGPWRVAALAATAGEEQADYPIELWDSILRRHGWPQPMLTSIEDLPMVVVTAGGAANTAGSWNWLQAVFSELNSGHRGAAALAGAPAQEPAELPRSRSEAAELVVLARRGRLDAPSASFEEAWHEVVLARASAAMVTGPPLSGGPVQALIVHDRERGTEFVTTLAAFLVNYGEPKRAAETLHVHPNTLRYRMKQITDLTGYDLTDPRRRLAVALALTSVSDPRNQPAWHRGTTEASTGTRAGDSSEPSTTQPDSRTPERSGQ</sequence>
<dbReference type="InterPro" id="IPR051448">
    <property type="entry name" value="CdaR-like_regulators"/>
</dbReference>
<keyword evidence="4" id="KW-1185">Reference proteome</keyword>
<dbReference type="RefSeq" id="WP_127917030.1">
    <property type="nucleotide sequence ID" value="NZ_RKLP01000008.1"/>
</dbReference>
<dbReference type="AlphaFoldDB" id="A0A3S3E8U4"/>
<name>A0A3S3E8U4_9NOCA</name>
<dbReference type="InterPro" id="IPR025736">
    <property type="entry name" value="PucR_C-HTH_dom"/>
</dbReference>
<gene>
    <name evidence="3" type="ORF">EGT67_15705</name>
</gene>
<dbReference type="Proteomes" id="UP000286208">
    <property type="component" value="Unassembled WGS sequence"/>
</dbReference>
<dbReference type="EMBL" id="RKLP01000008">
    <property type="protein sequence ID" value="RVW08383.1"/>
    <property type="molecule type" value="Genomic_DNA"/>
</dbReference>
<reference evidence="3 4" key="1">
    <citation type="submission" date="2018-11" db="EMBL/GenBank/DDBJ databases">
        <title>Rhodococcus spongicola sp. nov. and Rhodococcus xishaensis sp. nov. from marine sponges.</title>
        <authorList>
            <person name="Li L."/>
            <person name="Lin H.W."/>
        </authorList>
    </citation>
    <scope>NUCLEOTIDE SEQUENCE [LARGE SCALE GENOMIC DNA]</scope>
    <source>
        <strain evidence="3 4">CCTCC AB2014297</strain>
    </source>
</reference>